<dbReference type="Proteomes" id="UP000041254">
    <property type="component" value="Unassembled WGS sequence"/>
</dbReference>
<dbReference type="InterPro" id="IPR001623">
    <property type="entry name" value="DnaJ_domain"/>
</dbReference>
<gene>
    <name evidence="4" type="ORF">Vbra_16685</name>
</gene>
<dbReference type="PROSITE" id="PS50076">
    <property type="entry name" value="DNAJ_2"/>
    <property type="match status" value="1"/>
</dbReference>
<feature type="chain" id="PRO_5005189355" description="J domain-containing protein" evidence="2">
    <location>
        <begin position="25"/>
        <end position="253"/>
    </location>
</feature>
<dbReference type="VEuPathDB" id="CryptoDB:Vbra_16685"/>
<protein>
    <recommendedName>
        <fullName evidence="3">J domain-containing protein</fullName>
    </recommendedName>
</protein>
<proteinExistence type="predicted"/>
<dbReference type="Gene3D" id="1.10.287.110">
    <property type="entry name" value="DnaJ domain"/>
    <property type="match status" value="1"/>
</dbReference>
<keyword evidence="5" id="KW-1185">Reference proteome</keyword>
<evidence type="ECO:0000256" key="2">
    <source>
        <dbReference type="SAM" id="SignalP"/>
    </source>
</evidence>
<dbReference type="Pfam" id="PF00226">
    <property type="entry name" value="DnaJ"/>
    <property type="match status" value="1"/>
</dbReference>
<dbReference type="SUPFAM" id="SSF46565">
    <property type="entry name" value="Chaperone J-domain"/>
    <property type="match status" value="1"/>
</dbReference>
<feature type="region of interest" description="Disordered" evidence="1">
    <location>
        <begin position="103"/>
        <end position="122"/>
    </location>
</feature>
<evidence type="ECO:0000256" key="1">
    <source>
        <dbReference type="SAM" id="MobiDB-lite"/>
    </source>
</evidence>
<evidence type="ECO:0000313" key="4">
    <source>
        <dbReference type="EMBL" id="CEM21720.1"/>
    </source>
</evidence>
<name>A0A0G4G0W9_VITBC</name>
<dbReference type="PhylomeDB" id="A0A0G4G0W9"/>
<dbReference type="InParanoid" id="A0A0G4G0W9"/>
<feature type="domain" description="J" evidence="3">
    <location>
        <begin position="50"/>
        <end position="125"/>
    </location>
</feature>
<dbReference type="InterPro" id="IPR036869">
    <property type="entry name" value="J_dom_sf"/>
</dbReference>
<evidence type="ECO:0000259" key="3">
    <source>
        <dbReference type="PROSITE" id="PS50076"/>
    </source>
</evidence>
<sequence length="253" mass="28480">MLRTRKRGRVCKMLAFLHTAAVAALPGERASMPITRADGRTGFVGSEYVGFYEKLPVHPCAPLNEVKKAYHKGALKTHTDKQGRKEDFQALVEAYTAIKKDLERLENGDPSDPMQEEEKKRDKLPTLIEKRDKLRNQILERRRLLEEHTLQRRTSQHLGARRGQVAAALGKRMDTGATRARYLRCDTDESIRLPVGVDGAVHLVADQGEAAQGMWEGREREVKIEGDGEGRKGCWGWFALPSPFAWCMSGCLV</sequence>
<organism evidence="4 5">
    <name type="scientific">Vitrella brassicaformis (strain CCMP3155)</name>
    <dbReference type="NCBI Taxonomy" id="1169540"/>
    <lineage>
        <taxon>Eukaryota</taxon>
        <taxon>Sar</taxon>
        <taxon>Alveolata</taxon>
        <taxon>Colpodellida</taxon>
        <taxon>Vitrellaceae</taxon>
        <taxon>Vitrella</taxon>
    </lineage>
</organism>
<feature type="signal peptide" evidence="2">
    <location>
        <begin position="1"/>
        <end position="24"/>
    </location>
</feature>
<dbReference type="EMBL" id="CDMY01000542">
    <property type="protein sequence ID" value="CEM21720.1"/>
    <property type="molecule type" value="Genomic_DNA"/>
</dbReference>
<keyword evidence="2" id="KW-0732">Signal</keyword>
<dbReference type="AlphaFoldDB" id="A0A0G4G0W9"/>
<dbReference type="CDD" id="cd06257">
    <property type="entry name" value="DnaJ"/>
    <property type="match status" value="1"/>
</dbReference>
<reference evidence="4 5" key="1">
    <citation type="submission" date="2014-11" db="EMBL/GenBank/DDBJ databases">
        <authorList>
            <person name="Zhu J."/>
            <person name="Qi W."/>
            <person name="Song R."/>
        </authorList>
    </citation>
    <scope>NUCLEOTIDE SEQUENCE [LARGE SCALE GENOMIC DNA]</scope>
</reference>
<dbReference type="OrthoDB" id="444300at2759"/>
<evidence type="ECO:0000313" key="5">
    <source>
        <dbReference type="Proteomes" id="UP000041254"/>
    </source>
</evidence>
<accession>A0A0G4G0W9</accession>